<dbReference type="InterPro" id="IPR028996">
    <property type="entry name" value="GM2-AP"/>
</dbReference>
<dbReference type="OrthoDB" id="6135943at2759"/>
<dbReference type="Gene3D" id="2.70.220.10">
    <property type="entry name" value="Ganglioside GM2 activator"/>
    <property type="match status" value="1"/>
</dbReference>
<reference evidence="4" key="2">
    <citation type="submission" date="2020-11" db="EMBL/GenBank/DDBJ databases">
        <authorList>
            <person name="McCartney M.A."/>
            <person name="Auch B."/>
            <person name="Kono T."/>
            <person name="Mallez S."/>
            <person name="Becker A."/>
            <person name="Gohl D.M."/>
            <person name="Silverstein K.A.T."/>
            <person name="Koren S."/>
            <person name="Bechman K.B."/>
            <person name="Herman A."/>
            <person name="Abrahante J.E."/>
            <person name="Garbe J."/>
        </authorList>
    </citation>
    <scope>NUCLEOTIDE SEQUENCE</scope>
    <source>
        <strain evidence="4">Duluth1</strain>
        <tissue evidence="4">Whole animal</tissue>
    </source>
</reference>
<evidence type="ECO:0000313" key="5">
    <source>
        <dbReference type="Proteomes" id="UP000828390"/>
    </source>
</evidence>
<evidence type="ECO:0000259" key="3">
    <source>
        <dbReference type="Pfam" id="PF02221"/>
    </source>
</evidence>
<dbReference type="PANTHER" id="PTHR17357:SF0">
    <property type="entry name" value="GANGLIOSIDE GM2 ACTIVATOR"/>
    <property type="match status" value="1"/>
</dbReference>
<dbReference type="GO" id="GO:0006689">
    <property type="term" value="P:ganglioside catabolic process"/>
    <property type="evidence" value="ECO:0007669"/>
    <property type="project" value="InterPro"/>
</dbReference>
<evidence type="ECO:0000256" key="2">
    <source>
        <dbReference type="SAM" id="SignalP"/>
    </source>
</evidence>
<evidence type="ECO:0000256" key="1">
    <source>
        <dbReference type="ARBA" id="ARBA00022729"/>
    </source>
</evidence>
<feature type="domain" description="MD-2-related lipid-recognition" evidence="3">
    <location>
        <begin position="21"/>
        <end position="192"/>
    </location>
</feature>
<comment type="caution">
    <text evidence="4">The sequence shown here is derived from an EMBL/GenBank/DDBJ whole genome shotgun (WGS) entry which is preliminary data.</text>
</comment>
<dbReference type="GO" id="GO:0009898">
    <property type="term" value="C:cytoplasmic side of plasma membrane"/>
    <property type="evidence" value="ECO:0007669"/>
    <property type="project" value="TreeGrafter"/>
</dbReference>
<keyword evidence="5" id="KW-1185">Reference proteome</keyword>
<proteinExistence type="predicted"/>
<evidence type="ECO:0000313" key="4">
    <source>
        <dbReference type="EMBL" id="KAH3885157.1"/>
    </source>
</evidence>
<dbReference type="InterPro" id="IPR036846">
    <property type="entry name" value="GM2-AP_sf"/>
</dbReference>
<dbReference type="Proteomes" id="UP000828390">
    <property type="component" value="Unassembled WGS sequence"/>
</dbReference>
<reference evidence="4" key="1">
    <citation type="journal article" date="2019" name="bioRxiv">
        <title>The Genome of the Zebra Mussel, Dreissena polymorpha: A Resource for Invasive Species Research.</title>
        <authorList>
            <person name="McCartney M.A."/>
            <person name="Auch B."/>
            <person name="Kono T."/>
            <person name="Mallez S."/>
            <person name="Zhang Y."/>
            <person name="Obille A."/>
            <person name="Becker A."/>
            <person name="Abrahante J.E."/>
            <person name="Garbe J."/>
            <person name="Badalamenti J.P."/>
            <person name="Herman A."/>
            <person name="Mangelson H."/>
            <person name="Liachko I."/>
            <person name="Sullivan S."/>
            <person name="Sone E.D."/>
            <person name="Koren S."/>
            <person name="Silverstein K.A.T."/>
            <person name="Beckman K.B."/>
            <person name="Gohl D.M."/>
        </authorList>
    </citation>
    <scope>NUCLEOTIDE SEQUENCE</scope>
    <source>
        <strain evidence="4">Duluth1</strain>
        <tissue evidence="4">Whole animal</tissue>
    </source>
</reference>
<gene>
    <name evidence="4" type="ORF">DPMN_009147</name>
</gene>
<sequence>MMMTPLSIVSLTLAIGLTAALRWSSCSNTKDTDVVQIYNIDITPEAIPFPGEAHLHLNMTFTRNVTSAYVDVEFYKMIFGFPIKVPCLSGTSTIGSCNNVDACHIFRSIMRDPNHQTDYGHQAENVFLAALGHYVQCPLAAENMVVNDGVFHLDPMPAVLDLISHGDYKAVLRGKEAVDGPFTLGCLEVFATIGGASSNPIVG</sequence>
<dbReference type="GO" id="GO:0008047">
    <property type="term" value="F:enzyme activator activity"/>
    <property type="evidence" value="ECO:0007669"/>
    <property type="project" value="InterPro"/>
</dbReference>
<dbReference type="AlphaFoldDB" id="A0A9D4MWE5"/>
<dbReference type="SUPFAM" id="SSF63707">
    <property type="entry name" value="Ganglioside M2 (gm2) activator"/>
    <property type="match status" value="1"/>
</dbReference>
<feature type="chain" id="PRO_5039731705" description="MD-2-related lipid-recognition domain-containing protein" evidence="2">
    <location>
        <begin position="21"/>
        <end position="203"/>
    </location>
</feature>
<accession>A0A9D4MWE5</accession>
<feature type="signal peptide" evidence="2">
    <location>
        <begin position="1"/>
        <end position="20"/>
    </location>
</feature>
<protein>
    <recommendedName>
        <fullName evidence="3">MD-2-related lipid-recognition domain-containing protein</fullName>
    </recommendedName>
</protein>
<dbReference type="InterPro" id="IPR003172">
    <property type="entry name" value="ML_dom"/>
</dbReference>
<dbReference type="PANTHER" id="PTHR17357">
    <property type="entry name" value="GM2 GANGLIOSIDE ACTIVATOR PROTEIN"/>
    <property type="match status" value="1"/>
</dbReference>
<name>A0A9D4MWE5_DREPO</name>
<dbReference type="EMBL" id="JAIWYP010000001">
    <property type="protein sequence ID" value="KAH3885157.1"/>
    <property type="molecule type" value="Genomic_DNA"/>
</dbReference>
<organism evidence="4 5">
    <name type="scientific">Dreissena polymorpha</name>
    <name type="common">Zebra mussel</name>
    <name type="synonym">Mytilus polymorpha</name>
    <dbReference type="NCBI Taxonomy" id="45954"/>
    <lineage>
        <taxon>Eukaryota</taxon>
        <taxon>Metazoa</taxon>
        <taxon>Spiralia</taxon>
        <taxon>Lophotrochozoa</taxon>
        <taxon>Mollusca</taxon>
        <taxon>Bivalvia</taxon>
        <taxon>Autobranchia</taxon>
        <taxon>Heteroconchia</taxon>
        <taxon>Euheterodonta</taxon>
        <taxon>Imparidentia</taxon>
        <taxon>Neoheterodontei</taxon>
        <taxon>Myida</taxon>
        <taxon>Dreissenoidea</taxon>
        <taxon>Dreissenidae</taxon>
        <taxon>Dreissena</taxon>
    </lineage>
</organism>
<keyword evidence="1 2" id="KW-0732">Signal</keyword>
<dbReference type="Pfam" id="PF02221">
    <property type="entry name" value="E1_DerP2_DerF2"/>
    <property type="match status" value="1"/>
</dbReference>
<dbReference type="GO" id="GO:0005319">
    <property type="term" value="F:lipid transporter activity"/>
    <property type="evidence" value="ECO:0007669"/>
    <property type="project" value="TreeGrafter"/>
</dbReference>